<sequence length="212" mass="23531">MVSANREMAVYCFDTLIAHYNRDEVPPPDFSDGEYPLFVTWKKATNGREPSLRGCIGTLKALPIMNGFREYALTSALKDRRFPPIEAKELPELECTVSILTNYETANGYLDWEVGKHGIIIEFTDPNSGRKLSATYLPEVAAAEGWTNIQAIDSLIRKAGYSGSISSKLRESIRLTRYQSSLFTMGFGEYASYVKTLRGASPVINGAKPGNQ</sequence>
<dbReference type="SUPFAM" id="SSF143447">
    <property type="entry name" value="AMMECR1-like"/>
    <property type="match status" value="1"/>
</dbReference>
<dbReference type="FunFam" id="3.30.700.20:FF:000001">
    <property type="entry name" value="AMME syndrome candidate gene 1"/>
    <property type="match status" value="1"/>
</dbReference>
<dbReference type="InterPro" id="IPR036071">
    <property type="entry name" value="AMMECR1_dom_sf"/>
</dbReference>
<organism evidence="2 3">
    <name type="scientific">Cuscuta campestris</name>
    <dbReference type="NCBI Taxonomy" id="132261"/>
    <lineage>
        <taxon>Eukaryota</taxon>
        <taxon>Viridiplantae</taxon>
        <taxon>Streptophyta</taxon>
        <taxon>Embryophyta</taxon>
        <taxon>Tracheophyta</taxon>
        <taxon>Spermatophyta</taxon>
        <taxon>Magnoliopsida</taxon>
        <taxon>eudicotyledons</taxon>
        <taxon>Gunneridae</taxon>
        <taxon>Pentapetalae</taxon>
        <taxon>asterids</taxon>
        <taxon>lamiids</taxon>
        <taxon>Solanales</taxon>
        <taxon>Convolvulaceae</taxon>
        <taxon>Cuscuteae</taxon>
        <taxon>Cuscuta</taxon>
        <taxon>Cuscuta subgen. Grammica</taxon>
        <taxon>Cuscuta sect. Cleistogrammica</taxon>
    </lineage>
</organism>
<dbReference type="OrthoDB" id="24630at2759"/>
<dbReference type="InterPro" id="IPR023473">
    <property type="entry name" value="AMMECR1"/>
</dbReference>
<dbReference type="InterPro" id="IPR027485">
    <property type="entry name" value="AMMECR1_N"/>
</dbReference>
<evidence type="ECO:0000313" key="3">
    <source>
        <dbReference type="Proteomes" id="UP000595140"/>
    </source>
</evidence>
<keyword evidence="3" id="KW-1185">Reference proteome</keyword>
<dbReference type="Gene3D" id="3.30.700.20">
    <property type="entry name" value="Hypothetical protein ph0010, domain 1"/>
    <property type="match status" value="1"/>
</dbReference>
<proteinExistence type="predicted"/>
<dbReference type="AlphaFoldDB" id="A0A484KMU5"/>
<dbReference type="PANTHER" id="PTHR13016:SF0">
    <property type="entry name" value="AMME SYNDROME CANDIDATE GENE 1 PROTEIN"/>
    <property type="match status" value="1"/>
</dbReference>
<dbReference type="EMBL" id="OOIL02000559">
    <property type="protein sequence ID" value="VFQ66650.1"/>
    <property type="molecule type" value="Genomic_DNA"/>
</dbReference>
<dbReference type="NCBIfam" id="TIGR00296">
    <property type="entry name" value="TIGR00296 family protein"/>
    <property type="match status" value="1"/>
</dbReference>
<name>A0A484KMU5_9ASTE</name>
<dbReference type="Pfam" id="PF01871">
    <property type="entry name" value="AMMECR1"/>
    <property type="match status" value="1"/>
</dbReference>
<dbReference type="InterPro" id="IPR002733">
    <property type="entry name" value="AMMECR1_domain"/>
</dbReference>
<evidence type="ECO:0000313" key="2">
    <source>
        <dbReference type="EMBL" id="VFQ66650.1"/>
    </source>
</evidence>
<dbReference type="PANTHER" id="PTHR13016">
    <property type="entry name" value="AMMECR1 HOMOLOG"/>
    <property type="match status" value="1"/>
</dbReference>
<reference evidence="2 3" key="1">
    <citation type="submission" date="2018-04" db="EMBL/GenBank/DDBJ databases">
        <authorList>
            <person name="Vogel A."/>
        </authorList>
    </citation>
    <scope>NUCLEOTIDE SEQUENCE [LARGE SCALE GENOMIC DNA]</scope>
</reference>
<feature type="domain" description="AMMECR1" evidence="1">
    <location>
        <begin position="1"/>
        <end position="194"/>
    </location>
</feature>
<protein>
    <recommendedName>
        <fullName evidence="1">AMMECR1 domain-containing protein</fullName>
    </recommendedName>
</protein>
<accession>A0A484KMU5</accession>
<evidence type="ECO:0000259" key="1">
    <source>
        <dbReference type="PROSITE" id="PS51112"/>
    </source>
</evidence>
<dbReference type="PROSITE" id="PS51112">
    <property type="entry name" value="AMMECR1"/>
    <property type="match status" value="1"/>
</dbReference>
<dbReference type="Proteomes" id="UP000595140">
    <property type="component" value="Unassembled WGS sequence"/>
</dbReference>
<gene>
    <name evidence="2" type="ORF">CCAM_LOCUS8426</name>
</gene>